<evidence type="ECO:0000313" key="2">
    <source>
        <dbReference type="EMBL" id="CAL1676986.1"/>
    </source>
</evidence>
<gene>
    <name evidence="2" type="ORF">LPLAT_LOCUS3076</name>
</gene>
<protein>
    <submittedName>
        <fullName evidence="2">Uncharacterized protein</fullName>
    </submittedName>
</protein>
<name>A0AAV2NA30_9HYME</name>
<reference evidence="2" key="1">
    <citation type="submission" date="2024-04" db="EMBL/GenBank/DDBJ databases">
        <authorList>
            <consortium name="Molecular Ecology Group"/>
        </authorList>
    </citation>
    <scope>NUCLEOTIDE SEQUENCE</scope>
</reference>
<sequence length="115" mass="12678">MTTRMTTATTATAPTTAAATHEIQVAVETSEDRRNRNETGWSPTLPGHNASSLLFLVESWNSKVARKCCTTASTSALDRTRNPRTTPRTADLLRVRGANFTDENFHGEKNRAICR</sequence>
<keyword evidence="3" id="KW-1185">Reference proteome</keyword>
<dbReference type="EMBL" id="OZ034835">
    <property type="protein sequence ID" value="CAL1676986.1"/>
    <property type="molecule type" value="Genomic_DNA"/>
</dbReference>
<dbReference type="Proteomes" id="UP001497644">
    <property type="component" value="Chromosome 12"/>
</dbReference>
<evidence type="ECO:0000313" key="3">
    <source>
        <dbReference type="Proteomes" id="UP001497644"/>
    </source>
</evidence>
<evidence type="ECO:0000256" key="1">
    <source>
        <dbReference type="SAM" id="MobiDB-lite"/>
    </source>
</evidence>
<accession>A0AAV2NA30</accession>
<proteinExistence type="predicted"/>
<organism evidence="2 3">
    <name type="scientific">Lasius platythorax</name>
    <dbReference type="NCBI Taxonomy" id="488582"/>
    <lineage>
        <taxon>Eukaryota</taxon>
        <taxon>Metazoa</taxon>
        <taxon>Ecdysozoa</taxon>
        <taxon>Arthropoda</taxon>
        <taxon>Hexapoda</taxon>
        <taxon>Insecta</taxon>
        <taxon>Pterygota</taxon>
        <taxon>Neoptera</taxon>
        <taxon>Endopterygota</taxon>
        <taxon>Hymenoptera</taxon>
        <taxon>Apocrita</taxon>
        <taxon>Aculeata</taxon>
        <taxon>Formicoidea</taxon>
        <taxon>Formicidae</taxon>
        <taxon>Formicinae</taxon>
        <taxon>Lasius</taxon>
        <taxon>Lasius</taxon>
    </lineage>
</organism>
<feature type="region of interest" description="Disordered" evidence="1">
    <location>
        <begin position="28"/>
        <end position="47"/>
    </location>
</feature>
<dbReference type="AlphaFoldDB" id="A0AAV2NA30"/>